<dbReference type="SUPFAM" id="SSF46785">
    <property type="entry name" value="Winged helix' DNA-binding domain"/>
    <property type="match status" value="1"/>
</dbReference>
<reference evidence="5 6" key="1">
    <citation type="journal article" date="2014" name="Genome Announc.">
        <title>Genome Sequence and Methylome of Soil Bacterium Gemmatirosa kalamazoonensis KBS708T, a Member of the Rarely Cultivated Gemmatimonadetes Phylum.</title>
        <authorList>
            <person name="Debruyn J.M."/>
            <person name="Radosevich M."/>
            <person name="Wommack K.E."/>
            <person name="Polson S.W."/>
            <person name="Hauser L.J."/>
            <person name="Fawaz M.N."/>
            <person name="Korlach J."/>
            <person name="Tsai Y.C."/>
        </authorList>
    </citation>
    <scope>NUCLEOTIDE SEQUENCE [LARGE SCALE GENOMIC DNA]</scope>
    <source>
        <strain evidence="5 6">KBS708</strain>
    </source>
</reference>
<dbReference type="Gene3D" id="1.10.10.10">
    <property type="entry name" value="Winged helix-like DNA-binding domain superfamily/Winged helix DNA-binding domain"/>
    <property type="match status" value="1"/>
</dbReference>
<accession>W0RAH5</accession>
<protein>
    <submittedName>
        <fullName evidence="5">Penicillinase repressor</fullName>
    </submittedName>
</protein>
<dbReference type="InterPro" id="IPR036390">
    <property type="entry name" value="WH_DNA-bd_sf"/>
</dbReference>
<proteinExistence type="inferred from homology"/>
<dbReference type="EMBL" id="CP007128">
    <property type="protein sequence ID" value="AHG87781.1"/>
    <property type="molecule type" value="Genomic_DNA"/>
</dbReference>
<dbReference type="GO" id="GO:0003677">
    <property type="term" value="F:DNA binding"/>
    <property type="evidence" value="ECO:0007669"/>
    <property type="project" value="UniProtKB-KW"/>
</dbReference>
<dbReference type="AlphaFoldDB" id="W0RAH5"/>
<dbReference type="STRING" id="861299.J421_0244"/>
<name>W0RAH5_9BACT</name>
<evidence type="ECO:0000256" key="2">
    <source>
        <dbReference type="ARBA" id="ARBA00023015"/>
    </source>
</evidence>
<dbReference type="GO" id="GO:0045892">
    <property type="term" value="P:negative regulation of DNA-templated transcription"/>
    <property type="evidence" value="ECO:0007669"/>
    <property type="project" value="InterPro"/>
</dbReference>
<sequence length="130" mass="14361">MPNPPPLSALTRRESQIMEILFRRGQATAAEVLAELPDAPSYSTARKLLEILEEKGYVQHAQEGPRYVYTPVVAADDARNSALEQMVRTFFHGSIGSAVTALLELQGPQLSDEELDRIAKLAEQAKKEGR</sequence>
<keyword evidence="4" id="KW-0804">Transcription</keyword>
<dbReference type="InterPro" id="IPR005650">
    <property type="entry name" value="BlaI_family"/>
</dbReference>
<gene>
    <name evidence="5" type="ORF">J421_0244</name>
</gene>
<keyword evidence="3" id="KW-0238">DNA-binding</keyword>
<dbReference type="OrthoDB" id="279010at2"/>
<evidence type="ECO:0000313" key="5">
    <source>
        <dbReference type="EMBL" id="AHG87781.1"/>
    </source>
</evidence>
<dbReference type="HOGENOM" id="CLU_119090_4_1_0"/>
<dbReference type="InterPro" id="IPR036388">
    <property type="entry name" value="WH-like_DNA-bd_sf"/>
</dbReference>
<organism evidence="5 6">
    <name type="scientific">Gemmatirosa kalamazoonensis</name>
    <dbReference type="NCBI Taxonomy" id="861299"/>
    <lineage>
        <taxon>Bacteria</taxon>
        <taxon>Pseudomonadati</taxon>
        <taxon>Gemmatimonadota</taxon>
        <taxon>Gemmatimonadia</taxon>
        <taxon>Gemmatimonadales</taxon>
        <taxon>Gemmatimonadaceae</taxon>
        <taxon>Gemmatirosa</taxon>
    </lineage>
</organism>
<dbReference type="KEGG" id="gba:J421_0244"/>
<keyword evidence="2" id="KW-0805">Transcription regulation</keyword>
<dbReference type="eggNOG" id="COG3682">
    <property type="taxonomic scope" value="Bacteria"/>
</dbReference>
<dbReference type="Proteomes" id="UP000019151">
    <property type="component" value="Chromosome"/>
</dbReference>
<dbReference type="Pfam" id="PF03965">
    <property type="entry name" value="Penicillinase_R"/>
    <property type="match status" value="1"/>
</dbReference>
<comment type="similarity">
    <text evidence="1">Belongs to the BlaI transcriptional regulatory family.</text>
</comment>
<evidence type="ECO:0000256" key="4">
    <source>
        <dbReference type="ARBA" id="ARBA00023163"/>
    </source>
</evidence>
<evidence type="ECO:0000313" key="6">
    <source>
        <dbReference type="Proteomes" id="UP000019151"/>
    </source>
</evidence>
<dbReference type="InParanoid" id="W0RAH5"/>
<dbReference type="RefSeq" id="WP_025409337.1">
    <property type="nucleotide sequence ID" value="NZ_CP007128.1"/>
</dbReference>
<evidence type="ECO:0000256" key="3">
    <source>
        <dbReference type="ARBA" id="ARBA00023125"/>
    </source>
</evidence>
<evidence type="ECO:0000256" key="1">
    <source>
        <dbReference type="ARBA" id="ARBA00011046"/>
    </source>
</evidence>
<dbReference type="PIRSF" id="PIRSF019455">
    <property type="entry name" value="CopR_AtkY"/>
    <property type="match status" value="1"/>
</dbReference>
<keyword evidence="6" id="KW-1185">Reference proteome</keyword>